<dbReference type="HAMAP" id="MF_00180">
    <property type="entry name" value="RibB"/>
    <property type="match status" value="1"/>
</dbReference>
<dbReference type="HAMAP" id="MF_01283">
    <property type="entry name" value="RibBA"/>
    <property type="match status" value="1"/>
</dbReference>
<evidence type="ECO:0000256" key="6">
    <source>
        <dbReference type="ARBA" id="ARBA00022619"/>
    </source>
</evidence>
<feature type="binding site" evidence="17">
    <location>
        <position position="141"/>
    </location>
    <ligand>
        <name>Mg(2+)</name>
        <dbReference type="ChEBI" id="CHEBI:18420"/>
        <label>2</label>
    </ligand>
</feature>
<feature type="region of interest" description="DHBP synthase" evidence="17">
    <location>
        <begin position="1"/>
        <end position="199"/>
    </location>
</feature>
<feature type="binding site" evidence="17">
    <location>
        <position position="266"/>
    </location>
    <ligand>
        <name>Zn(2+)</name>
        <dbReference type="ChEBI" id="CHEBI:29105"/>
        <note>catalytic</note>
    </ligand>
</feature>
<dbReference type="NCBIfam" id="TIGR00506">
    <property type="entry name" value="ribB"/>
    <property type="match status" value="1"/>
</dbReference>
<feature type="active site" description="Nucleophile; for GTP cyclohydrolase activity" evidence="17">
    <location>
        <position position="329"/>
    </location>
</feature>
<dbReference type="EC" id="3.5.4.25" evidence="17"/>
<comment type="function">
    <text evidence="2 17">Catalyzes the conversion of D-ribulose 5-phosphate to formate and 3,4-dihydroxy-2-butanone 4-phosphate.</text>
</comment>
<evidence type="ECO:0000256" key="9">
    <source>
        <dbReference type="ARBA" id="ARBA00022801"/>
    </source>
</evidence>
<feature type="binding site" evidence="17">
    <location>
        <begin position="250"/>
        <end position="254"/>
    </location>
    <ligand>
        <name>GTP</name>
        <dbReference type="ChEBI" id="CHEBI:37565"/>
    </ligand>
</feature>
<dbReference type="NCBIfam" id="TIGR00505">
    <property type="entry name" value="ribA"/>
    <property type="match status" value="1"/>
</dbReference>
<feature type="binding site" evidence="17">
    <location>
        <position position="350"/>
    </location>
    <ligand>
        <name>GTP</name>
        <dbReference type="ChEBI" id="CHEBI:37565"/>
    </ligand>
</feature>
<feature type="binding site" evidence="17">
    <location>
        <position position="31"/>
    </location>
    <ligand>
        <name>D-ribulose 5-phosphate</name>
        <dbReference type="ChEBI" id="CHEBI:58121"/>
    </ligand>
</feature>
<dbReference type="CDD" id="cd00641">
    <property type="entry name" value="GTP_cyclohydro2"/>
    <property type="match status" value="1"/>
</dbReference>
<feature type="binding site" evidence="17">
    <location>
        <begin position="293"/>
        <end position="295"/>
    </location>
    <ligand>
        <name>GTP</name>
        <dbReference type="ChEBI" id="CHEBI:37565"/>
    </ligand>
</feature>
<keyword evidence="13 17" id="KW-0464">Manganese</keyword>
<keyword evidence="15 17" id="KW-0511">Multifunctional enzyme</keyword>
<dbReference type="InterPro" id="IPR000422">
    <property type="entry name" value="DHBP_synthase_RibB"/>
</dbReference>
<dbReference type="Pfam" id="PF00926">
    <property type="entry name" value="DHBP_synthase"/>
    <property type="match status" value="1"/>
</dbReference>
<accession>A0ABS4G5N7</accession>
<keyword evidence="10 17" id="KW-0862">Zinc</keyword>
<evidence type="ECO:0000256" key="10">
    <source>
        <dbReference type="ARBA" id="ARBA00022833"/>
    </source>
</evidence>
<comment type="similarity">
    <text evidence="17">In the C-terminal section; belongs to the GTP cyclohydrolase II family.</text>
</comment>
<dbReference type="InterPro" id="IPR016299">
    <property type="entry name" value="Riboflavin_synth_RibBA"/>
</dbReference>
<keyword evidence="14 17" id="KW-0456">Lyase</keyword>
<keyword evidence="7 17" id="KW-0479">Metal-binding</keyword>
<dbReference type="Proteomes" id="UP001519271">
    <property type="component" value="Unassembled WGS sequence"/>
</dbReference>
<keyword evidence="6 17" id="KW-0686">Riboflavin biosynthesis</keyword>
<evidence type="ECO:0000256" key="12">
    <source>
        <dbReference type="ARBA" id="ARBA00023134"/>
    </source>
</evidence>
<dbReference type="GO" id="GO:0003935">
    <property type="term" value="F:GTP cyclohydrolase II activity"/>
    <property type="evidence" value="ECO:0007669"/>
    <property type="project" value="UniProtKB-EC"/>
</dbReference>
<evidence type="ECO:0000313" key="20">
    <source>
        <dbReference type="Proteomes" id="UP001519271"/>
    </source>
</evidence>
<dbReference type="EMBL" id="JAGGKC010000017">
    <property type="protein sequence ID" value="MBP1919595.1"/>
    <property type="molecule type" value="Genomic_DNA"/>
</dbReference>
<evidence type="ECO:0000256" key="4">
    <source>
        <dbReference type="ARBA" id="ARBA00004904"/>
    </source>
</evidence>
<dbReference type="Pfam" id="PF00925">
    <property type="entry name" value="GTP_cyclohydro2"/>
    <property type="match status" value="1"/>
</dbReference>
<dbReference type="NCBIfam" id="NF006803">
    <property type="entry name" value="PRK09311.1"/>
    <property type="match status" value="1"/>
</dbReference>
<evidence type="ECO:0000256" key="15">
    <source>
        <dbReference type="ARBA" id="ARBA00023268"/>
    </source>
</evidence>
<dbReference type="SUPFAM" id="SSF142695">
    <property type="entry name" value="RibA-like"/>
    <property type="match status" value="1"/>
</dbReference>
<dbReference type="InterPro" id="IPR000926">
    <property type="entry name" value="RibA"/>
</dbReference>
<evidence type="ECO:0000256" key="5">
    <source>
        <dbReference type="ARBA" id="ARBA00005520"/>
    </source>
</evidence>
<feature type="region of interest" description="GTP cyclohydrolase II" evidence="17">
    <location>
        <begin position="200"/>
        <end position="400"/>
    </location>
</feature>
<feature type="binding site" evidence="17">
    <location>
        <position position="27"/>
    </location>
    <ligand>
        <name>Mg(2+)</name>
        <dbReference type="ChEBI" id="CHEBI:18420"/>
        <label>2</label>
    </ligand>
</feature>
<dbReference type="RefSeq" id="WP_209459793.1">
    <property type="nucleotide sequence ID" value="NZ_JAGGKC010000017.1"/>
</dbReference>
<protein>
    <recommendedName>
        <fullName evidence="17">Riboflavin biosynthesis protein RibBA</fullName>
    </recommendedName>
    <domain>
        <recommendedName>
            <fullName evidence="17">3,4-dihydroxy-2-butanone 4-phosphate synthase</fullName>
            <shortName evidence="17">DHBP synthase</shortName>
            <ecNumber evidence="17">4.1.99.12</ecNumber>
        </recommendedName>
    </domain>
    <domain>
        <recommendedName>
            <fullName evidence="17">GTP cyclohydrolase-2</fullName>
            <ecNumber evidence="17">3.5.4.25</ecNumber>
        </recommendedName>
        <alternativeName>
            <fullName evidence="17">GTP cyclohydrolase II</fullName>
        </alternativeName>
    </domain>
</protein>
<feature type="site" description="Essential for DHBP synthase activity" evidence="17">
    <location>
        <position position="162"/>
    </location>
</feature>
<organism evidence="19 20">
    <name type="scientific">Youngiibacter multivorans</name>
    <dbReference type="NCBI Taxonomy" id="937251"/>
    <lineage>
        <taxon>Bacteria</taxon>
        <taxon>Bacillati</taxon>
        <taxon>Bacillota</taxon>
        <taxon>Clostridia</taxon>
        <taxon>Eubacteriales</taxon>
        <taxon>Clostridiaceae</taxon>
        <taxon>Youngiibacter</taxon>
    </lineage>
</organism>
<dbReference type="HAMAP" id="MF_00179">
    <property type="entry name" value="RibA"/>
    <property type="match status" value="1"/>
</dbReference>
<feature type="binding site" evidence="17">
    <location>
        <position position="355"/>
    </location>
    <ligand>
        <name>GTP</name>
        <dbReference type="ChEBI" id="CHEBI:37565"/>
    </ligand>
</feature>
<evidence type="ECO:0000256" key="11">
    <source>
        <dbReference type="ARBA" id="ARBA00022842"/>
    </source>
</evidence>
<dbReference type="InterPro" id="IPR032677">
    <property type="entry name" value="GTP_cyclohydro_II"/>
</dbReference>
<comment type="caution">
    <text evidence="19">The sequence shown here is derived from an EMBL/GenBank/DDBJ whole genome shotgun (WGS) entry which is preliminary data.</text>
</comment>
<comment type="catalytic activity">
    <reaction evidence="16 17">
        <text>GTP + 4 H2O = 2,5-diamino-6-hydroxy-4-(5-phosphoribosylamino)-pyrimidine + formate + 2 phosphate + 3 H(+)</text>
        <dbReference type="Rhea" id="RHEA:23704"/>
        <dbReference type="ChEBI" id="CHEBI:15377"/>
        <dbReference type="ChEBI" id="CHEBI:15378"/>
        <dbReference type="ChEBI" id="CHEBI:15740"/>
        <dbReference type="ChEBI" id="CHEBI:37565"/>
        <dbReference type="ChEBI" id="CHEBI:43474"/>
        <dbReference type="ChEBI" id="CHEBI:58614"/>
        <dbReference type="EC" id="3.5.4.25"/>
    </reaction>
</comment>
<dbReference type="NCBIfam" id="NF001591">
    <property type="entry name" value="PRK00393.1"/>
    <property type="match status" value="1"/>
</dbReference>
<dbReference type="SUPFAM" id="SSF55821">
    <property type="entry name" value="YrdC/RibB"/>
    <property type="match status" value="1"/>
</dbReference>
<dbReference type="Gene3D" id="3.40.50.10990">
    <property type="entry name" value="GTP cyclohydrolase II"/>
    <property type="match status" value="1"/>
</dbReference>
<keyword evidence="9 17" id="KW-0378">Hydrolase</keyword>
<comment type="function">
    <text evidence="17">Catalyzes the conversion of GTP to 2,5-diamino-6-ribosylamino-4(3H)-pyrimidinone 5'-phosphate (DARP), formate and pyrophosphate.</text>
</comment>
<evidence type="ECO:0000256" key="7">
    <source>
        <dbReference type="ARBA" id="ARBA00022723"/>
    </source>
</evidence>
<evidence type="ECO:0000256" key="8">
    <source>
        <dbReference type="ARBA" id="ARBA00022741"/>
    </source>
</evidence>
<dbReference type="EC" id="4.1.99.12" evidence="17"/>
<comment type="cofactor">
    <cofactor evidence="17">
        <name>Mg(2+)</name>
        <dbReference type="ChEBI" id="CHEBI:18420"/>
    </cofactor>
    <cofactor evidence="17">
        <name>Mn(2+)</name>
        <dbReference type="ChEBI" id="CHEBI:29035"/>
    </cofactor>
    <text evidence="17">Binds 2 divalent metal cations per subunit. Magnesium or manganese.</text>
</comment>
<feature type="binding site" evidence="17">
    <location>
        <position position="255"/>
    </location>
    <ligand>
        <name>Zn(2+)</name>
        <dbReference type="ChEBI" id="CHEBI:29105"/>
        <note>catalytic</note>
    </ligand>
</feature>
<feature type="domain" description="GTP cyclohydrolase II" evidence="18">
    <location>
        <begin position="206"/>
        <end position="371"/>
    </location>
</feature>
<dbReference type="PIRSF" id="PIRSF001259">
    <property type="entry name" value="RibA"/>
    <property type="match status" value="1"/>
</dbReference>
<feature type="binding site" evidence="17">
    <location>
        <position position="162"/>
    </location>
    <ligand>
        <name>D-ribulose 5-phosphate</name>
        <dbReference type="ChEBI" id="CHEBI:58121"/>
    </ligand>
</feature>
<evidence type="ECO:0000256" key="3">
    <source>
        <dbReference type="ARBA" id="ARBA00004853"/>
    </source>
</evidence>
<keyword evidence="11 17" id="KW-0460">Magnesium</keyword>
<comment type="cofactor">
    <cofactor evidence="17">
        <name>Zn(2+)</name>
        <dbReference type="ChEBI" id="CHEBI:29105"/>
    </cofactor>
    <text evidence="17">Binds 1 zinc ion per subunit.</text>
</comment>
<keyword evidence="20" id="KW-1185">Reference proteome</keyword>
<feature type="binding site" evidence="17">
    <location>
        <position position="315"/>
    </location>
    <ligand>
        <name>GTP</name>
        <dbReference type="ChEBI" id="CHEBI:37565"/>
    </ligand>
</feature>
<comment type="catalytic activity">
    <reaction evidence="1 17">
        <text>D-ribulose 5-phosphate = (2S)-2-hydroxy-3-oxobutyl phosphate + formate + H(+)</text>
        <dbReference type="Rhea" id="RHEA:18457"/>
        <dbReference type="ChEBI" id="CHEBI:15378"/>
        <dbReference type="ChEBI" id="CHEBI:15740"/>
        <dbReference type="ChEBI" id="CHEBI:58121"/>
        <dbReference type="ChEBI" id="CHEBI:58830"/>
        <dbReference type="EC" id="4.1.99.12"/>
    </reaction>
</comment>
<evidence type="ECO:0000256" key="13">
    <source>
        <dbReference type="ARBA" id="ARBA00023211"/>
    </source>
</evidence>
<feature type="binding site" evidence="17">
    <location>
        <begin position="26"/>
        <end position="27"/>
    </location>
    <ligand>
        <name>D-ribulose 5-phosphate</name>
        <dbReference type="ChEBI" id="CHEBI:58121"/>
    </ligand>
</feature>
<keyword evidence="8 17" id="KW-0547">Nucleotide-binding</keyword>
<reference evidence="19 20" key="1">
    <citation type="submission" date="2021-03" db="EMBL/GenBank/DDBJ databases">
        <title>Genomic Encyclopedia of Type Strains, Phase IV (KMG-IV): sequencing the most valuable type-strain genomes for metagenomic binning, comparative biology and taxonomic classification.</title>
        <authorList>
            <person name="Goeker M."/>
        </authorList>
    </citation>
    <scope>NUCLEOTIDE SEQUENCE [LARGE SCALE GENOMIC DNA]</scope>
    <source>
        <strain evidence="19 20">DSM 6139</strain>
    </source>
</reference>
<evidence type="ECO:0000313" key="19">
    <source>
        <dbReference type="EMBL" id="MBP1919595.1"/>
    </source>
</evidence>
<evidence type="ECO:0000256" key="2">
    <source>
        <dbReference type="ARBA" id="ARBA00002284"/>
    </source>
</evidence>
<keyword evidence="12 17" id="KW-0342">GTP-binding</keyword>
<comment type="similarity">
    <text evidence="5 17">In the N-terminal section; belongs to the DHBP synthase family.</text>
</comment>
<evidence type="ECO:0000256" key="1">
    <source>
        <dbReference type="ARBA" id="ARBA00000141"/>
    </source>
</evidence>
<evidence type="ECO:0000256" key="16">
    <source>
        <dbReference type="ARBA" id="ARBA00049295"/>
    </source>
</evidence>
<feature type="binding site" evidence="17">
    <location>
        <begin position="138"/>
        <end position="142"/>
    </location>
    <ligand>
        <name>D-ribulose 5-phosphate</name>
        <dbReference type="ChEBI" id="CHEBI:58121"/>
    </ligand>
</feature>
<feature type="binding site" evidence="17">
    <location>
        <position position="27"/>
    </location>
    <ligand>
        <name>Mg(2+)</name>
        <dbReference type="ChEBI" id="CHEBI:18420"/>
        <label>1</label>
    </ligand>
</feature>
<feature type="binding site" evidence="17">
    <location>
        <position position="271"/>
    </location>
    <ligand>
        <name>GTP</name>
        <dbReference type="ChEBI" id="CHEBI:37565"/>
    </ligand>
</feature>
<feature type="binding site" evidence="17">
    <location>
        <position position="268"/>
    </location>
    <ligand>
        <name>Zn(2+)</name>
        <dbReference type="ChEBI" id="CHEBI:29105"/>
        <note>catalytic</note>
    </ligand>
</feature>
<name>A0ABS4G5N7_9CLOT</name>
<dbReference type="InterPro" id="IPR036144">
    <property type="entry name" value="RibA-like_sf"/>
</dbReference>
<feature type="active site" description="Proton acceptor; for GTP cyclohydrolase activity" evidence="17">
    <location>
        <position position="327"/>
    </location>
</feature>
<dbReference type="InterPro" id="IPR017945">
    <property type="entry name" value="DHBP_synth_RibB-like_a/b_dom"/>
</dbReference>
<proteinExistence type="inferred from homology"/>
<dbReference type="PANTHER" id="PTHR21327:SF18">
    <property type="entry name" value="3,4-DIHYDROXY-2-BUTANONE 4-PHOSPHATE SYNTHASE"/>
    <property type="match status" value="1"/>
</dbReference>
<feature type="site" description="Essential for DHBP synthase activity" evidence="17">
    <location>
        <position position="124"/>
    </location>
</feature>
<sequence length="400" mass="44384">MFNTIEEALKDIMEGKIVVVVDDEDRENEGDLLMAADRVTPEAVNFMATYGRGLICVPITGKRALELDFCNMVENSTDPKKTAFTVSVDSNRSTTGISAYERSATISHIMEPGAKPDEFNRPGHIFPLVAREGGVLVRAGHTEAAVDMARLAGFSPAGVICEIMKDDGHMARVPELEVFCEKHGLKLVTIKDLIEYRRTKEILVEKVAETILPTKYGSFKMVGYVSKVNGEHHVALVKGDVTTPEPVLCRVHSECLTGDAFGSMRCDCGEQLAEALKRIESEGRGILLYMRQEGRGIGLINKIKAYALQDQGMDTVEANLALGFQEDLRDYGIGAQILYDLGARELKLMTNNPHKVIGLSGYGIRITERVPIQLNHNEVNEFYMKTKKEKMGHELNFEEE</sequence>
<evidence type="ECO:0000256" key="17">
    <source>
        <dbReference type="HAMAP-Rule" id="MF_01283"/>
    </source>
</evidence>
<comment type="pathway">
    <text evidence="4 17">Cofactor biosynthesis; riboflavin biosynthesis; 2-hydroxy-3-oxobutyl phosphate from D-ribulose 5-phosphate: step 1/1.</text>
</comment>
<dbReference type="Gene3D" id="3.90.870.10">
    <property type="entry name" value="DHBP synthase"/>
    <property type="match status" value="1"/>
</dbReference>
<dbReference type="GO" id="GO:0008686">
    <property type="term" value="F:3,4-dihydroxy-2-butanone-4-phosphate synthase activity"/>
    <property type="evidence" value="ECO:0007669"/>
    <property type="project" value="UniProtKB-EC"/>
</dbReference>
<evidence type="ECO:0000259" key="18">
    <source>
        <dbReference type="Pfam" id="PF00925"/>
    </source>
</evidence>
<comment type="pathway">
    <text evidence="3 17">Cofactor biosynthesis; riboflavin biosynthesis; 5-amino-6-(D-ribitylamino)uracil from GTP: step 1/4.</text>
</comment>
<dbReference type="PANTHER" id="PTHR21327">
    <property type="entry name" value="GTP CYCLOHYDROLASE II-RELATED"/>
    <property type="match status" value="1"/>
</dbReference>
<gene>
    <name evidence="17" type="primary">ribBA</name>
    <name evidence="19" type="ORF">J2Z34_002085</name>
</gene>
<evidence type="ECO:0000256" key="14">
    <source>
        <dbReference type="ARBA" id="ARBA00023239"/>
    </source>
</evidence>